<dbReference type="Gene3D" id="3.40.50.1820">
    <property type="entry name" value="alpha/beta hydrolase"/>
    <property type="match status" value="1"/>
</dbReference>
<organism evidence="3 4">
    <name type="scientific">Rhizocola hellebori</name>
    <dbReference type="NCBI Taxonomy" id="1392758"/>
    <lineage>
        <taxon>Bacteria</taxon>
        <taxon>Bacillati</taxon>
        <taxon>Actinomycetota</taxon>
        <taxon>Actinomycetes</taxon>
        <taxon>Micromonosporales</taxon>
        <taxon>Micromonosporaceae</taxon>
        <taxon>Rhizocola</taxon>
    </lineage>
</organism>
<feature type="region of interest" description="Disordered" evidence="1">
    <location>
        <begin position="1"/>
        <end position="45"/>
    </location>
</feature>
<sequence>MPMTGGAHDLRWPPPPDGFPRRFGKPRNSGPSTGRPAPPSLPTEIVGTPHGVNLERLLTGVGRPTTIFAHGLGHGIAETRPLGSGVTGKRVFFQFRGHGESDSPPGAWDYGDLARDLRAMADMTGAEQALGVSLGAGALCRLLAETPDRFSKVVFFLPAVLDEARQQAAQLRLTELLDAINSGDVTAVANAVVEEIPPTLRNGNSGWAYVRQRINNLMNTGLSTGLLNLPEQTCIPSVDLLRDVTAKALVIGCIGDELHPSSIATRLAQVLPDATLHIYNRPSVLWHERLDLRDRVSTFLNQ</sequence>
<evidence type="ECO:0000313" key="4">
    <source>
        <dbReference type="Proteomes" id="UP000612899"/>
    </source>
</evidence>
<comment type="caution">
    <text evidence="3">The sequence shown here is derived from an EMBL/GenBank/DDBJ whole genome shotgun (WGS) entry which is preliminary data.</text>
</comment>
<accession>A0A8J3VM99</accession>
<proteinExistence type="predicted"/>
<dbReference type="SUPFAM" id="SSF53474">
    <property type="entry name" value="alpha/beta-Hydrolases"/>
    <property type="match status" value="1"/>
</dbReference>
<dbReference type="InterPro" id="IPR000073">
    <property type="entry name" value="AB_hydrolase_1"/>
</dbReference>
<name>A0A8J3VM99_9ACTN</name>
<dbReference type="EMBL" id="BONY01000133">
    <property type="protein sequence ID" value="GIH11427.1"/>
    <property type="molecule type" value="Genomic_DNA"/>
</dbReference>
<dbReference type="Pfam" id="PF00561">
    <property type="entry name" value="Abhydrolase_1"/>
    <property type="match status" value="1"/>
</dbReference>
<gene>
    <name evidence="3" type="ORF">Rhe02_94940</name>
</gene>
<evidence type="ECO:0000313" key="3">
    <source>
        <dbReference type="EMBL" id="GIH11427.1"/>
    </source>
</evidence>
<evidence type="ECO:0000259" key="2">
    <source>
        <dbReference type="Pfam" id="PF00561"/>
    </source>
</evidence>
<dbReference type="GO" id="GO:0016787">
    <property type="term" value="F:hydrolase activity"/>
    <property type="evidence" value="ECO:0007669"/>
    <property type="project" value="UniProtKB-KW"/>
</dbReference>
<feature type="domain" description="AB hydrolase-1" evidence="2">
    <location>
        <begin position="67"/>
        <end position="170"/>
    </location>
</feature>
<dbReference type="AlphaFoldDB" id="A0A8J3VM99"/>
<protein>
    <submittedName>
        <fullName evidence="3">Alpha/beta hydrolase</fullName>
    </submittedName>
</protein>
<keyword evidence="4" id="KW-1185">Reference proteome</keyword>
<reference evidence="3" key="1">
    <citation type="submission" date="2021-01" db="EMBL/GenBank/DDBJ databases">
        <title>Whole genome shotgun sequence of Rhizocola hellebori NBRC 109834.</title>
        <authorList>
            <person name="Komaki H."/>
            <person name="Tamura T."/>
        </authorList>
    </citation>
    <scope>NUCLEOTIDE SEQUENCE</scope>
    <source>
        <strain evidence="3">NBRC 109834</strain>
    </source>
</reference>
<dbReference type="Proteomes" id="UP000612899">
    <property type="component" value="Unassembled WGS sequence"/>
</dbReference>
<keyword evidence="3" id="KW-0378">Hydrolase</keyword>
<evidence type="ECO:0000256" key="1">
    <source>
        <dbReference type="SAM" id="MobiDB-lite"/>
    </source>
</evidence>
<dbReference type="InterPro" id="IPR029058">
    <property type="entry name" value="AB_hydrolase_fold"/>
</dbReference>